<gene>
    <name evidence="1" type="ORF">RRG08_064866</name>
</gene>
<protein>
    <submittedName>
        <fullName evidence="1">Uncharacterized protein</fullName>
    </submittedName>
</protein>
<keyword evidence="2" id="KW-1185">Reference proteome</keyword>
<name>A0AAE1AWM8_9GAST</name>
<sequence length="132" mass="14588">MNLTLKKVQCLNVPDDFNQDPISVEGCGPVALWSVESVLNQGRRIFAENCPLGQKPSPGTGALVSAWLSRTSCRYTGGTARLMPDRPEDRGRFWRIVATNGSYSYRDLSLVLLARPRGRAACHAIIDRNQGR</sequence>
<comment type="caution">
    <text evidence="1">The sequence shown here is derived from an EMBL/GenBank/DDBJ whole genome shotgun (WGS) entry which is preliminary data.</text>
</comment>
<evidence type="ECO:0000313" key="2">
    <source>
        <dbReference type="Proteomes" id="UP001283361"/>
    </source>
</evidence>
<proteinExistence type="predicted"/>
<evidence type="ECO:0000313" key="1">
    <source>
        <dbReference type="EMBL" id="KAK3795354.1"/>
    </source>
</evidence>
<accession>A0AAE1AWM8</accession>
<dbReference type="Proteomes" id="UP001283361">
    <property type="component" value="Unassembled WGS sequence"/>
</dbReference>
<organism evidence="1 2">
    <name type="scientific">Elysia crispata</name>
    <name type="common">lettuce slug</name>
    <dbReference type="NCBI Taxonomy" id="231223"/>
    <lineage>
        <taxon>Eukaryota</taxon>
        <taxon>Metazoa</taxon>
        <taxon>Spiralia</taxon>
        <taxon>Lophotrochozoa</taxon>
        <taxon>Mollusca</taxon>
        <taxon>Gastropoda</taxon>
        <taxon>Heterobranchia</taxon>
        <taxon>Euthyneura</taxon>
        <taxon>Panpulmonata</taxon>
        <taxon>Sacoglossa</taxon>
        <taxon>Placobranchoidea</taxon>
        <taxon>Plakobranchidae</taxon>
        <taxon>Elysia</taxon>
    </lineage>
</organism>
<dbReference type="EMBL" id="JAWDGP010001070">
    <property type="protein sequence ID" value="KAK3795354.1"/>
    <property type="molecule type" value="Genomic_DNA"/>
</dbReference>
<dbReference type="AlphaFoldDB" id="A0AAE1AWM8"/>
<reference evidence="1" key="1">
    <citation type="journal article" date="2023" name="G3 (Bethesda)">
        <title>A reference genome for the long-term kleptoplast-retaining sea slug Elysia crispata morphotype clarki.</title>
        <authorList>
            <person name="Eastman K.E."/>
            <person name="Pendleton A.L."/>
            <person name="Shaikh M.A."/>
            <person name="Suttiyut T."/>
            <person name="Ogas R."/>
            <person name="Tomko P."/>
            <person name="Gavelis G."/>
            <person name="Widhalm J.R."/>
            <person name="Wisecaver J.H."/>
        </authorList>
    </citation>
    <scope>NUCLEOTIDE SEQUENCE</scope>
    <source>
        <strain evidence="1">ECLA1</strain>
    </source>
</reference>